<reference evidence="1" key="1">
    <citation type="submission" date="2021-06" db="EMBL/GenBank/DDBJ databases">
        <authorList>
            <person name="Hodson N. C."/>
            <person name="Mongue J. A."/>
            <person name="Jaron S. K."/>
        </authorList>
    </citation>
    <scope>NUCLEOTIDE SEQUENCE</scope>
</reference>
<gene>
    <name evidence="1" type="ORF">AFUS01_LOCUS22932</name>
</gene>
<protein>
    <submittedName>
        <fullName evidence="1">Uncharacterized protein</fullName>
    </submittedName>
</protein>
<proteinExistence type="predicted"/>
<feature type="non-terminal residue" evidence="1">
    <location>
        <position position="1"/>
    </location>
</feature>
<evidence type="ECO:0000313" key="2">
    <source>
        <dbReference type="Proteomes" id="UP000708208"/>
    </source>
</evidence>
<evidence type="ECO:0000313" key="1">
    <source>
        <dbReference type="EMBL" id="CAG7734548.1"/>
    </source>
</evidence>
<dbReference type="AlphaFoldDB" id="A0A8J2KE68"/>
<dbReference type="Proteomes" id="UP000708208">
    <property type="component" value="Unassembled WGS sequence"/>
</dbReference>
<sequence>YTVLPVSSNVATEEIASQIHSNATEITIVEIIRTKPTVASSPIKSCSADVPKKYL</sequence>
<name>A0A8J2KE68_9HEXA</name>
<dbReference type="EMBL" id="CAJVCH010271383">
    <property type="protein sequence ID" value="CAG7734548.1"/>
    <property type="molecule type" value="Genomic_DNA"/>
</dbReference>
<accession>A0A8J2KE68</accession>
<keyword evidence="2" id="KW-1185">Reference proteome</keyword>
<comment type="caution">
    <text evidence="1">The sequence shown here is derived from an EMBL/GenBank/DDBJ whole genome shotgun (WGS) entry which is preliminary data.</text>
</comment>
<organism evidence="1 2">
    <name type="scientific">Allacma fusca</name>
    <dbReference type="NCBI Taxonomy" id="39272"/>
    <lineage>
        <taxon>Eukaryota</taxon>
        <taxon>Metazoa</taxon>
        <taxon>Ecdysozoa</taxon>
        <taxon>Arthropoda</taxon>
        <taxon>Hexapoda</taxon>
        <taxon>Collembola</taxon>
        <taxon>Symphypleona</taxon>
        <taxon>Sminthuridae</taxon>
        <taxon>Allacma</taxon>
    </lineage>
</organism>